<dbReference type="InterPro" id="IPR008969">
    <property type="entry name" value="CarboxyPept-like_regulatory"/>
</dbReference>
<dbReference type="SUPFAM" id="SSF49464">
    <property type="entry name" value="Carboxypeptidase regulatory domain-like"/>
    <property type="match status" value="1"/>
</dbReference>
<keyword evidence="4 7" id="KW-0812">Transmembrane</keyword>
<feature type="chain" id="PRO_5015426009" evidence="8">
    <location>
        <begin position="23"/>
        <end position="835"/>
    </location>
</feature>
<comment type="caution">
    <text evidence="11">The sequence shown here is derived from an EMBL/GenBank/DDBJ whole genome shotgun (WGS) entry which is preliminary data.</text>
</comment>
<dbReference type="InterPro" id="IPR036942">
    <property type="entry name" value="Beta-barrel_TonB_sf"/>
</dbReference>
<dbReference type="Proteomes" id="UP000245627">
    <property type="component" value="Unassembled WGS sequence"/>
</dbReference>
<dbReference type="Gene3D" id="2.40.170.20">
    <property type="entry name" value="TonB-dependent receptor, beta-barrel domain"/>
    <property type="match status" value="1"/>
</dbReference>
<evidence type="ECO:0000313" key="12">
    <source>
        <dbReference type="Proteomes" id="UP000245627"/>
    </source>
</evidence>
<reference evidence="11 12" key="1">
    <citation type="submission" date="2018-04" db="EMBL/GenBank/DDBJ databases">
        <title>Sphingobacterium cortibacter sp. nov.</title>
        <authorList>
            <person name="Li Y."/>
        </authorList>
    </citation>
    <scope>NUCLEOTIDE SEQUENCE [LARGE SCALE GENOMIC DNA]</scope>
    <source>
        <strain evidence="11 12">2c-3</strain>
    </source>
</reference>
<accession>A0A2T8HLE9</accession>
<dbReference type="InterPro" id="IPR037066">
    <property type="entry name" value="Plug_dom_sf"/>
</dbReference>
<comment type="similarity">
    <text evidence="7">Belongs to the TonB-dependent receptor family.</text>
</comment>
<feature type="domain" description="TonB-dependent receptor plug" evidence="9">
    <location>
        <begin position="148"/>
        <end position="225"/>
    </location>
</feature>
<keyword evidence="3 7" id="KW-1134">Transmembrane beta strand</keyword>
<evidence type="ECO:0000256" key="8">
    <source>
        <dbReference type="SAM" id="SignalP"/>
    </source>
</evidence>
<dbReference type="Gene3D" id="2.170.130.10">
    <property type="entry name" value="TonB-dependent receptor, plug domain"/>
    <property type="match status" value="1"/>
</dbReference>
<dbReference type="RefSeq" id="WP_116774101.1">
    <property type="nucleotide sequence ID" value="NZ_QDKG01000001.1"/>
</dbReference>
<evidence type="ECO:0000256" key="4">
    <source>
        <dbReference type="ARBA" id="ARBA00022692"/>
    </source>
</evidence>
<dbReference type="InterPro" id="IPR012910">
    <property type="entry name" value="Plug_dom"/>
</dbReference>
<dbReference type="PANTHER" id="PTHR40980:SF4">
    <property type="entry name" value="TONB-DEPENDENT RECEPTOR-LIKE BETA-BARREL DOMAIN-CONTAINING PROTEIN"/>
    <property type="match status" value="1"/>
</dbReference>
<dbReference type="Pfam" id="PF14905">
    <property type="entry name" value="OMP_b-brl_3"/>
    <property type="match status" value="1"/>
</dbReference>
<proteinExistence type="inferred from homology"/>
<keyword evidence="5 7" id="KW-0472">Membrane</keyword>
<dbReference type="SUPFAM" id="SSF56935">
    <property type="entry name" value="Porins"/>
    <property type="match status" value="1"/>
</dbReference>
<protein>
    <submittedName>
        <fullName evidence="11">TonB-dependent receptor</fullName>
    </submittedName>
</protein>
<evidence type="ECO:0000256" key="2">
    <source>
        <dbReference type="ARBA" id="ARBA00022448"/>
    </source>
</evidence>
<sequence length="835" mass="93771">MNMLLIRNLSAVLLLLPVLSQAQQKAQIRGVVVDAETKAPIAGASINILTQTTKAYLRGAQSQQNGQFSIDNLDASTFALRVANVGYDDYLQDNVSLTAGQQLKIDTVFLHTESKVISEVTVQGRTPDMKIGIDRKIFDVSQSLVSAGGTASELLANVPTLQVDQDGTVSLRGSSNVRILIDGKESAMAGSDIAALLQSLPAEVIDKVEIMTNPSSKYDAEGQSGIINIVLKKNARIGFNGSLNATGGSFGNAMGSATLNYRDSKFNHFGSYNFNRRVNRGDGFNENIIYRDNTGELEAPRRIYSENDSRRTGLNHTLRLGSDYFMTDKTTFSLAGNLSLRDNNRRQELMYEYNNIPENGPTGSRVSQQYEDDLGLDLQFDFRQVLGRPGEEITANASYGYSTEDGTNDFNEIFAGSRLDIVRQNLTTEMGKNYNAQIDYVLPIAENHKFEAGYRSIIRTSEDSQYSFVDRTNSGNLNLDGLFSNEFDLKNEVHAVYANYQRMLTSKLGAQFGLRGEQMRLTSTYYEVESESAEPRTGPATNGGFDFFRLFPSAYLTYEVGNQGDKIQLSYSRRIRRPNGWQVNPFISASDESNLRQGNPNLRPEDIHAAEVAYSKSYNRWNFVSTLFYRRTNDMINPLQRDPSEIDLPQEFQNASYFVWENVGQSDDAGLELISKVDLAPWWDVTANANIFNNRIRPDIEGVGLNRVNTINWDGNLMTNVKFMPTFSLQMRGDYRSGRERPQGRMNAMWGVDMALKKDVLRNKGSILFNVRDVFNSRRFEMESFLPDRSIASANRWNRRMLTLTFTYRFGVQDLFKRDDNKNGGGPEEMGGGEF</sequence>
<keyword evidence="12" id="KW-1185">Reference proteome</keyword>
<gene>
    <name evidence="11" type="ORF">DC487_01015</name>
</gene>
<evidence type="ECO:0000256" key="6">
    <source>
        <dbReference type="ARBA" id="ARBA00023237"/>
    </source>
</evidence>
<dbReference type="PANTHER" id="PTHR40980">
    <property type="entry name" value="PLUG DOMAIN-CONTAINING PROTEIN"/>
    <property type="match status" value="1"/>
</dbReference>
<dbReference type="InterPro" id="IPR039426">
    <property type="entry name" value="TonB-dep_rcpt-like"/>
</dbReference>
<evidence type="ECO:0000259" key="9">
    <source>
        <dbReference type="Pfam" id="PF07715"/>
    </source>
</evidence>
<organism evidence="11 12">
    <name type="scientific">Sphingobacterium corticibacter</name>
    <dbReference type="NCBI Taxonomy" id="2171749"/>
    <lineage>
        <taxon>Bacteria</taxon>
        <taxon>Pseudomonadati</taxon>
        <taxon>Bacteroidota</taxon>
        <taxon>Sphingobacteriia</taxon>
        <taxon>Sphingobacteriales</taxon>
        <taxon>Sphingobacteriaceae</taxon>
        <taxon>Sphingobacterium</taxon>
    </lineage>
</organism>
<keyword evidence="11" id="KW-0675">Receptor</keyword>
<dbReference type="PROSITE" id="PS52016">
    <property type="entry name" value="TONB_DEPENDENT_REC_3"/>
    <property type="match status" value="1"/>
</dbReference>
<evidence type="ECO:0000256" key="3">
    <source>
        <dbReference type="ARBA" id="ARBA00022452"/>
    </source>
</evidence>
<dbReference type="Pfam" id="PF07715">
    <property type="entry name" value="Plug"/>
    <property type="match status" value="1"/>
</dbReference>
<dbReference type="Gene3D" id="2.60.40.1120">
    <property type="entry name" value="Carboxypeptidase-like, regulatory domain"/>
    <property type="match status" value="1"/>
</dbReference>
<evidence type="ECO:0000313" key="11">
    <source>
        <dbReference type="EMBL" id="PVH26235.1"/>
    </source>
</evidence>
<dbReference type="OrthoDB" id="606851at2"/>
<keyword evidence="8" id="KW-0732">Signal</keyword>
<dbReference type="Pfam" id="PF13620">
    <property type="entry name" value="CarboxypepD_reg"/>
    <property type="match status" value="1"/>
</dbReference>
<dbReference type="InterPro" id="IPR041700">
    <property type="entry name" value="OMP_b-brl_3"/>
</dbReference>
<name>A0A2T8HLE9_9SPHI</name>
<evidence type="ECO:0000256" key="5">
    <source>
        <dbReference type="ARBA" id="ARBA00023136"/>
    </source>
</evidence>
<keyword evidence="6 7" id="KW-0998">Cell outer membrane</keyword>
<dbReference type="EMBL" id="QDKG01000001">
    <property type="protein sequence ID" value="PVH26235.1"/>
    <property type="molecule type" value="Genomic_DNA"/>
</dbReference>
<evidence type="ECO:0000259" key="10">
    <source>
        <dbReference type="Pfam" id="PF14905"/>
    </source>
</evidence>
<dbReference type="AlphaFoldDB" id="A0A2T8HLE9"/>
<evidence type="ECO:0000256" key="7">
    <source>
        <dbReference type="PROSITE-ProRule" id="PRU01360"/>
    </source>
</evidence>
<feature type="domain" description="Outer membrane protein beta-barrel" evidence="10">
    <location>
        <begin position="388"/>
        <end position="808"/>
    </location>
</feature>
<evidence type="ECO:0000256" key="1">
    <source>
        <dbReference type="ARBA" id="ARBA00004571"/>
    </source>
</evidence>
<feature type="signal peptide" evidence="8">
    <location>
        <begin position="1"/>
        <end position="22"/>
    </location>
</feature>
<comment type="subcellular location">
    <subcellularLocation>
        <location evidence="1 7">Cell outer membrane</location>
        <topology evidence="1 7">Multi-pass membrane protein</topology>
    </subcellularLocation>
</comment>
<dbReference type="GO" id="GO:0009279">
    <property type="term" value="C:cell outer membrane"/>
    <property type="evidence" value="ECO:0007669"/>
    <property type="project" value="UniProtKB-SubCell"/>
</dbReference>
<keyword evidence="2 7" id="KW-0813">Transport</keyword>